<dbReference type="HOGENOM" id="CLU_1875371_0_0_1"/>
<evidence type="ECO:0000313" key="1">
    <source>
        <dbReference type="EMBL" id="CAG88445.1"/>
    </source>
</evidence>
<dbReference type="OrthoDB" id="4025449at2759"/>
<dbReference type="AlphaFoldDB" id="Q6BNP8"/>
<gene>
    <name evidence="1" type="ordered locus">DEHA2E19932g</name>
</gene>
<accession>Q6BNP8</accession>
<reference evidence="1 2" key="1">
    <citation type="journal article" date="2004" name="Nature">
        <title>Genome evolution in yeasts.</title>
        <authorList>
            <consortium name="Genolevures"/>
            <person name="Dujon B."/>
            <person name="Sherman D."/>
            <person name="Fischer G."/>
            <person name="Durrens P."/>
            <person name="Casaregola S."/>
            <person name="Lafontaine I."/>
            <person name="de Montigny J."/>
            <person name="Marck C."/>
            <person name="Neuveglise C."/>
            <person name="Talla E."/>
            <person name="Goffard N."/>
            <person name="Frangeul L."/>
            <person name="Aigle M."/>
            <person name="Anthouard V."/>
            <person name="Babour A."/>
            <person name="Barbe V."/>
            <person name="Barnay S."/>
            <person name="Blanchin S."/>
            <person name="Beckerich J.M."/>
            <person name="Beyne E."/>
            <person name="Bleykasten C."/>
            <person name="Boisrame A."/>
            <person name="Boyer J."/>
            <person name="Cattolico L."/>
            <person name="Confanioleri F."/>
            <person name="de Daruvar A."/>
            <person name="Despons L."/>
            <person name="Fabre E."/>
            <person name="Fairhead C."/>
            <person name="Ferry-Dumazet H."/>
            <person name="Groppi A."/>
            <person name="Hantraye F."/>
            <person name="Hennequin C."/>
            <person name="Jauniaux N."/>
            <person name="Joyet P."/>
            <person name="Kachouri R."/>
            <person name="Kerrest A."/>
            <person name="Koszul R."/>
            <person name="Lemaire M."/>
            <person name="Lesur I."/>
            <person name="Ma L."/>
            <person name="Muller H."/>
            <person name="Nicaud J.M."/>
            <person name="Nikolski M."/>
            <person name="Oztas S."/>
            <person name="Ozier-Kalogeropoulos O."/>
            <person name="Pellenz S."/>
            <person name="Potier S."/>
            <person name="Richard G.F."/>
            <person name="Straub M.L."/>
            <person name="Suleau A."/>
            <person name="Swennene D."/>
            <person name="Tekaia F."/>
            <person name="Wesolowski-Louvel M."/>
            <person name="Westhof E."/>
            <person name="Wirth B."/>
            <person name="Zeniou-Meyer M."/>
            <person name="Zivanovic I."/>
            <person name="Bolotin-Fukuhara M."/>
            <person name="Thierry A."/>
            <person name="Bouchier C."/>
            <person name="Caudron B."/>
            <person name="Scarpelli C."/>
            <person name="Gaillardin C."/>
            <person name="Weissenbach J."/>
            <person name="Wincker P."/>
            <person name="Souciet J.L."/>
        </authorList>
    </citation>
    <scope>NUCLEOTIDE SEQUENCE [LARGE SCALE GENOMIC DNA]</scope>
    <source>
        <strain evidence="2">ATCC 36239 / CBS 767 / BCRC 21394 / JCM 1990 / NBRC 0083 / IGC 2968</strain>
    </source>
</reference>
<proteinExistence type="predicted"/>
<dbReference type="RefSeq" id="XP_460172.1">
    <property type="nucleotide sequence ID" value="XM_460172.1"/>
</dbReference>
<organism evidence="1 2">
    <name type="scientific">Debaryomyces hansenii (strain ATCC 36239 / CBS 767 / BCRC 21394 / JCM 1990 / NBRC 0083 / IGC 2968)</name>
    <name type="common">Yeast</name>
    <name type="synonym">Torulaspora hansenii</name>
    <dbReference type="NCBI Taxonomy" id="284592"/>
    <lineage>
        <taxon>Eukaryota</taxon>
        <taxon>Fungi</taxon>
        <taxon>Dikarya</taxon>
        <taxon>Ascomycota</taxon>
        <taxon>Saccharomycotina</taxon>
        <taxon>Pichiomycetes</taxon>
        <taxon>Debaryomycetaceae</taxon>
        <taxon>Debaryomyces</taxon>
    </lineage>
</organism>
<sequence>MTITISKLEFLQYHNNVYTNDDERNYIRLFVESKGSSFRVKGMGKNLSESSQDNSRTTEIFKGPQGIELSNLVIDADTLEHNMACNEDDIEDEDVKAYIVSQKSHKLRFLQEVQEKGLKTKHNDTNDNDKVIHMNY</sequence>
<dbReference type="VEuPathDB" id="FungiDB:DEHA2E19932g"/>
<protein>
    <submittedName>
        <fullName evidence="1">DEHA2E19932p</fullName>
    </submittedName>
</protein>
<name>Q6BNP8_DEBHA</name>
<dbReference type="Proteomes" id="UP000000599">
    <property type="component" value="Chromosome E"/>
</dbReference>
<evidence type="ECO:0000313" key="2">
    <source>
        <dbReference type="Proteomes" id="UP000000599"/>
    </source>
</evidence>
<keyword evidence="2" id="KW-1185">Reference proteome</keyword>
<dbReference type="GeneID" id="2902868"/>
<dbReference type="KEGG" id="dha:DEHA2E19932g"/>
<dbReference type="InParanoid" id="Q6BNP8"/>
<dbReference type="EMBL" id="CR382137">
    <property type="protein sequence ID" value="CAG88445.1"/>
    <property type="molecule type" value="Genomic_DNA"/>
</dbReference>